<dbReference type="AlphaFoldDB" id="A0A8H6CK25"/>
<dbReference type="InterPro" id="IPR036864">
    <property type="entry name" value="Zn2-C6_fun-type_DNA-bd_sf"/>
</dbReference>
<evidence type="ECO:0000313" key="3">
    <source>
        <dbReference type="EMBL" id="KAF6224551.1"/>
    </source>
</evidence>
<reference evidence="3 4" key="1">
    <citation type="journal article" date="2020" name="Genomics">
        <title>Complete, high-quality genomes from long-read metagenomic sequencing of two wolf lichen thalli reveals enigmatic genome architecture.</title>
        <authorList>
            <person name="McKenzie S.K."/>
            <person name="Walston R.F."/>
            <person name="Allen J.L."/>
        </authorList>
    </citation>
    <scope>NUCLEOTIDE SEQUENCE [LARGE SCALE GENOMIC DNA]</scope>
    <source>
        <strain evidence="3">WasteWater2</strain>
    </source>
</reference>
<protein>
    <recommendedName>
        <fullName evidence="2">Zn(2)-C6 fungal-type domain-containing protein</fullName>
    </recommendedName>
</protein>
<sequence length="521" mass="58098">MVYCGRPSKGCAPCRAKRTKCDQTRPHCGQCRRAHRECPGYRAEQDAIFRNETSKVVAKAQTGTKWEISMPVSPIRPIELTGDGDVRNPAIDFSAATVQMVERTKVTIRTLSVPLEDEATYYFFHNFVPADPASLTTYSDVLPTVYRQDSSFNALPKIIEAIGLAGISNVKQAPELMVAAGQKYARVLRAITASIQDSKEVSTDQTLMAVMLLGLFETVTCSNPESMRSWTNHVNGATALVRLRGTDQLRTKVGRKLFDNLVVQILIDCLQRRQMIPPDVIEWAEIAAEGETNKAVPERQLIQIIGRLCALRAAVDRPETNDIGVVTLANFIDSDLEDWKNSLPPAFSYSIKQSPNTENVFSNTYHVYKGTWALSVWNVYRCARILTQQVITTWLSRNSMPNPALDQSQRRQSKVLLANLAYDICASAPFILGASNSSVYSSRLPRAAAGASLLWPFYLVATMDQCLTGIRAWIITRLALIGRLMGIKQAESLANVLRTKREITAWDKFETARADEVLDEW</sequence>
<dbReference type="PROSITE" id="PS00463">
    <property type="entry name" value="ZN2_CY6_FUNGAL_1"/>
    <property type="match status" value="1"/>
</dbReference>
<dbReference type="EMBL" id="JACCJC010000120">
    <property type="protein sequence ID" value="KAF6224551.1"/>
    <property type="molecule type" value="Genomic_DNA"/>
</dbReference>
<accession>A0A8H6CK25</accession>
<proteinExistence type="predicted"/>
<dbReference type="GO" id="GO:0000981">
    <property type="term" value="F:DNA-binding transcription factor activity, RNA polymerase II-specific"/>
    <property type="evidence" value="ECO:0007669"/>
    <property type="project" value="InterPro"/>
</dbReference>
<dbReference type="PANTHER" id="PTHR38791:SF5">
    <property type="entry name" value="TRANSCRIPTION FACTOR DBAG-RELATED"/>
    <property type="match status" value="1"/>
</dbReference>
<dbReference type="Pfam" id="PF11951">
    <property type="entry name" value="Fungal_trans_2"/>
    <property type="match status" value="1"/>
</dbReference>
<dbReference type="OrthoDB" id="2991872at2759"/>
<dbReference type="SMART" id="SM00066">
    <property type="entry name" value="GAL4"/>
    <property type="match status" value="1"/>
</dbReference>
<dbReference type="GO" id="GO:0008270">
    <property type="term" value="F:zinc ion binding"/>
    <property type="evidence" value="ECO:0007669"/>
    <property type="project" value="InterPro"/>
</dbReference>
<organism evidence="3 4">
    <name type="scientific">Letharia columbiana</name>
    <dbReference type="NCBI Taxonomy" id="112416"/>
    <lineage>
        <taxon>Eukaryota</taxon>
        <taxon>Fungi</taxon>
        <taxon>Dikarya</taxon>
        <taxon>Ascomycota</taxon>
        <taxon>Pezizomycotina</taxon>
        <taxon>Lecanoromycetes</taxon>
        <taxon>OSLEUM clade</taxon>
        <taxon>Lecanoromycetidae</taxon>
        <taxon>Lecanorales</taxon>
        <taxon>Lecanorineae</taxon>
        <taxon>Parmeliaceae</taxon>
        <taxon>Letharia</taxon>
    </lineage>
</organism>
<dbReference type="Proteomes" id="UP000578531">
    <property type="component" value="Unassembled WGS sequence"/>
</dbReference>
<evidence type="ECO:0000313" key="4">
    <source>
        <dbReference type="Proteomes" id="UP000578531"/>
    </source>
</evidence>
<evidence type="ECO:0000259" key="2">
    <source>
        <dbReference type="PROSITE" id="PS50048"/>
    </source>
</evidence>
<keyword evidence="4" id="KW-1185">Reference proteome</keyword>
<dbReference type="Gene3D" id="4.10.240.10">
    <property type="entry name" value="Zn(2)-C6 fungal-type DNA-binding domain"/>
    <property type="match status" value="1"/>
</dbReference>
<feature type="domain" description="Zn(2)-C6 fungal-type" evidence="2">
    <location>
        <begin position="10"/>
        <end position="38"/>
    </location>
</feature>
<dbReference type="InterPro" id="IPR021858">
    <property type="entry name" value="Fun_TF"/>
</dbReference>
<dbReference type="PANTHER" id="PTHR38791">
    <property type="entry name" value="ZN(II)2CYS6 TRANSCRIPTION FACTOR (EUROFUNG)-RELATED-RELATED"/>
    <property type="match status" value="1"/>
</dbReference>
<dbReference type="SUPFAM" id="SSF57701">
    <property type="entry name" value="Zn2/Cys6 DNA-binding domain"/>
    <property type="match status" value="1"/>
</dbReference>
<dbReference type="CDD" id="cd00067">
    <property type="entry name" value="GAL4"/>
    <property type="match status" value="1"/>
</dbReference>
<dbReference type="Pfam" id="PF00172">
    <property type="entry name" value="Zn_clus"/>
    <property type="match status" value="1"/>
</dbReference>
<evidence type="ECO:0000256" key="1">
    <source>
        <dbReference type="ARBA" id="ARBA00023242"/>
    </source>
</evidence>
<dbReference type="InterPro" id="IPR053175">
    <property type="entry name" value="DHMBA_Reg_Transcription_Factor"/>
</dbReference>
<dbReference type="GeneID" id="59294672"/>
<dbReference type="RefSeq" id="XP_037158249.1">
    <property type="nucleotide sequence ID" value="XM_037314869.1"/>
</dbReference>
<name>A0A8H6CK25_9LECA</name>
<keyword evidence="1" id="KW-0539">Nucleus</keyword>
<comment type="caution">
    <text evidence="3">The sequence shown here is derived from an EMBL/GenBank/DDBJ whole genome shotgun (WGS) entry which is preliminary data.</text>
</comment>
<dbReference type="InterPro" id="IPR001138">
    <property type="entry name" value="Zn2Cys6_DnaBD"/>
</dbReference>
<dbReference type="PROSITE" id="PS50048">
    <property type="entry name" value="ZN2_CY6_FUNGAL_2"/>
    <property type="match status" value="1"/>
</dbReference>
<gene>
    <name evidence="3" type="ORF">HO173_013040</name>
</gene>